<dbReference type="NCBIfam" id="NF037995">
    <property type="entry name" value="TRAP_S1"/>
    <property type="match status" value="1"/>
</dbReference>
<name>A0AAQ0V7J1_CITKO</name>
<dbReference type="GO" id="GO:0055085">
    <property type="term" value="P:transmembrane transport"/>
    <property type="evidence" value="ECO:0007669"/>
    <property type="project" value="InterPro"/>
</dbReference>
<dbReference type="InterPro" id="IPR038404">
    <property type="entry name" value="TRAP_DctP_sf"/>
</dbReference>
<evidence type="ECO:0000313" key="4">
    <source>
        <dbReference type="Proteomes" id="UP000282299"/>
    </source>
</evidence>
<reference evidence="4" key="1">
    <citation type="submission" date="2018-10" db="EMBL/GenBank/DDBJ databases">
        <title>FDA dAtabase for Regulatory Grade micrObial Sequences (FDA-ARGOS): Supporting development and validation of Infectious Disease Dx tests.</title>
        <authorList>
            <person name="Goldberg B."/>
            <person name="Campos J."/>
            <person name="Tallon L."/>
            <person name="Sadzewicz L."/>
            <person name="Zhao X."/>
            <person name="Vavikolanu K."/>
            <person name="Mehta A."/>
            <person name="Aluvathingal J."/>
            <person name="Nadendla S."/>
            <person name="Geyer C."/>
            <person name="Nandy P."/>
            <person name="Yan Y."/>
            <person name="Sichtig H."/>
        </authorList>
    </citation>
    <scope>NUCLEOTIDE SEQUENCE [LARGE SCALE GENOMIC DNA]</scope>
    <source>
        <strain evidence="4">FDAARGOS_526</strain>
    </source>
</reference>
<dbReference type="PANTHER" id="PTHR33376:SF15">
    <property type="entry name" value="BLL6794 PROTEIN"/>
    <property type="match status" value="1"/>
</dbReference>
<organism evidence="3 4">
    <name type="scientific">Citrobacter koseri</name>
    <name type="common">Citrobacter diversus</name>
    <dbReference type="NCBI Taxonomy" id="545"/>
    <lineage>
        <taxon>Bacteria</taxon>
        <taxon>Pseudomonadati</taxon>
        <taxon>Pseudomonadota</taxon>
        <taxon>Gammaproteobacteria</taxon>
        <taxon>Enterobacterales</taxon>
        <taxon>Enterobacteriaceae</taxon>
        <taxon>Citrobacter</taxon>
    </lineage>
</organism>
<dbReference type="Pfam" id="PF03480">
    <property type="entry name" value="DctP"/>
    <property type="match status" value="1"/>
</dbReference>
<proteinExistence type="predicted"/>
<evidence type="ECO:0000256" key="2">
    <source>
        <dbReference type="SAM" id="SignalP"/>
    </source>
</evidence>
<protein>
    <submittedName>
        <fullName evidence="3">ABC transporter substrate-binding protein</fullName>
    </submittedName>
</protein>
<dbReference type="Gene3D" id="3.40.190.170">
    <property type="entry name" value="Bacterial extracellular solute-binding protein, family 7"/>
    <property type="match status" value="1"/>
</dbReference>
<feature type="chain" id="PRO_5043027348" evidence="2">
    <location>
        <begin position="35"/>
        <end position="359"/>
    </location>
</feature>
<feature type="signal peptide" evidence="2">
    <location>
        <begin position="1"/>
        <end position="34"/>
    </location>
</feature>
<dbReference type="AlphaFoldDB" id="A0AAQ0V7J1"/>
<evidence type="ECO:0000313" key="3">
    <source>
        <dbReference type="EMBL" id="RSC17695.1"/>
    </source>
</evidence>
<evidence type="ECO:0000256" key="1">
    <source>
        <dbReference type="ARBA" id="ARBA00022729"/>
    </source>
</evidence>
<accession>A0AAQ0V7J1</accession>
<dbReference type="PANTHER" id="PTHR33376">
    <property type="match status" value="1"/>
</dbReference>
<keyword evidence="1 2" id="KW-0732">Signal</keyword>
<dbReference type="EMBL" id="RKIT01000002">
    <property type="protein sequence ID" value="RSC17695.1"/>
    <property type="molecule type" value="Genomic_DNA"/>
</dbReference>
<comment type="caution">
    <text evidence="3">The sequence shown here is derived from an EMBL/GenBank/DDBJ whole genome shotgun (WGS) entry which is preliminary data.</text>
</comment>
<dbReference type="InterPro" id="IPR018389">
    <property type="entry name" value="DctP_fam"/>
</dbReference>
<sequence length="359" mass="39609">MILKRIREMLTIIPGRKCIAVLFAMLMFPGAASAAQTLIYSDHEPLGGMRTRFINDVFFPAIEKESHGRLKVEAHWGGELSDGYTALAMAGKGDKADMAVVVPEYAAKALPLQQIFKSFPVGPAGEKQVAFFRRVYADIPDFSAELKKENVVNVFIATGYPLAFFSTTALSNPEGLKGGTWRSASFWHQGFLKNVGAKAVTMPWGDETYKALQSGSLDGLMLNVDSGYALNAQRFAPDVLVSRDLWLGHVYLLVMNKNTWDNLSRDDRAAIQRAADVAYQSLGSVMDKSFTTQVADLEKSGATVRILHSEDVAQWKAATRYQEIQSEWVKEQEKNGLTEAGRVMNQVSSILDEMVSPTP</sequence>
<gene>
    <name evidence="3" type="ORF">EGS84_12440</name>
</gene>
<dbReference type="Proteomes" id="UP000282299">
    <property type="component" value="Unassembled WGS sequence"/>
</dbReference>